<protein>
    <recommendedName>
        <fullName evidence="8">AAA+ ATPase domain-containing protein</fullName>
    </recommendedName>
</protein>
<dbReference type="SMART" id="SM00382">
    <property type="entry name" value="AAA"/>
    <property type="match status" value="1"/>
</dbReference>
<dbReference type="InterPro" id="IPR050534">
    <property type="entry name" value="Coronavir_polyprotein_1ab"/>
</dbReference>
<dbReference type="AlphaFoldDB" id="A0A7S8FDD4"/>
<name>A0A7S8FDD4_9BACT</name>
<feature type="domain" description="AAA+ ATPase" evidence="8">
    <location>
        <begin position="423"/>
        <end position="861"/>
    </location>
</feature>
<evidence type="ECO:0000256" key="7">
    <source>
        <dbReference type="SAM" id="MobiDB-lite"/>
    </source>
</evidence>
<evidence type="ECO:0000313" key="10">
    <source>
        <dbReference type="Proteomes" id="UP000593737"/>
    </source>
</evidence>
<dbReference type="PANTHER" id="PTHR43788">
    <property type="entry name" value="DNA2/NAM7 HELICASE FAMILY MEMBER"/>
    <property type="match status" value="1"/>
</dbReference>
<keyword evidence="5" id="KW-0067">ATP-binding</keyword>
<feature type="compositionally biased region" description="Basic and acidic residues" evidence="7">
    <location>
        <begin position="54"/>
        <end position="76"/>
    </location>
</feature>
<dbReference type="SUPFAM" id="SSF52540">
    <property type="entry name" value="P-loop containing nucleoside triphosphate hydrolases"/>
    <property type="match status" value="1"/>
</dbReference>
<evidence type="ECO:0000256" key="5">
    <source>
        <dbReference type="ARBA" id="ARBA00022840"/>
    </source>
</evidence>
<gene>
    <name evidence="9" type="ORF">Nkreftii_001581</name>
</gene>
<dbReference type="GO" id="GO:0016787">
    <property type="term" value="F:hydrolase activity"/>
    <property type="evidence" value="ECO:0007669"/>
    <property type="project" value="UniProtKB-KW"/>
</dbReference>
<evidence type="ECO:0000313" key="9">
    <source>
        <dbReference type="EMBL" id="QPD03807.1"/>
    </source>
</evidence>
<dbReference type="Gene3D" id="3.40.50.300">
    <property type="entry name" value="P-loop containing nucleotide triphosphate hydrolases"/>
    <property type="match status" value="2"/>
</dbReference>
<proteinExistence type="inferred from homology"/>
<evidence type="ECO:0000256" key="2">
    <source>
        <dbReference type="ARBA" id="ARBA00022741"/>
    </source>
</evidence>
<dbReference type="GO" id="GO:0005524">
    <property type="term" value="F:ATP binding"/>
    <property type="evidence" value="ECO:0007669"/>
    <property type="project" value="UniProtKB-KW"/>
</dbReference>
<keyword evidence="3" id="KW-0378">Hydrolase</keyword>
<organism evidence="9 10">
    <name type="scientific">Candidatus Nitrospira kreftii</name>
    <dbReference type="NCBI Taxonomy" id="2652173"/>
    <lineage>
        <taxon>Bacteria</taxon>
        <taxon>Pseudomonadati</taxon>
        <taxon>Nitrospirota</taxon>
        <taxon>Nitrospiria</taxon>
        <taxon>Nitrospirales</taxon>
        <taxon>Nitrospiraceae</taxon>
        <taxon>Nitrospira</taxon>
    </lineage>
</organism>
<feature type="coiled-coil region" evidence="6">
    <location>
        <begin position="675"/>
        <end position="764"/>
    </location>
</feature>
<comment type="similarity">
    <text evidence="1">Belongs to the DNA2/NAM7 helicase family.</text>
</comment>
<keyword evidence="4" id="KW-0347">Helicase</keyword>
<feature type="compositionally biased region" description="Basic and acidic residues" evidence="7">
    <location>
        <begin position="83"/>
        <end position="98"/>
    </location>
</feature>
<evidence type="ECO:0000256" key="3">
    <source>
        <dbReference type="ARBA" id="ARBA00022801"/>
    </source>
</evidence>
<dbReference type="Proteomes" id="UP000593737">
    <property type="component" value="Chromosome"/>
</dbReference>
<dbReference type="InterPro" id="IPR041679">
    <property type="entry name" value="DNA2/NAM7-like_C"/>
</dbReference>
<keyword evidence="6" id="KW-0175">Coiled coil</keyword>
<reference evidence="9 10" key="1">
    <citation type="journal article" date="2020" name="ISME J.">
        <title>Enrichment and physiological characterization of a novel comammox Nitrospira indicates ammonium inhibition of complete nitrification.</title>
        <authorList>
            <person name="Sakoula D."/>
            <person name="Koch H."/>
            <person name="Frank J."/>
            <person name="Jetten M.S.M."/>
            <person name="van Kessel M.A.H.J."/>
            <person name="Lucker S."/>
        </authorList>
    </citation>
    <scope>NUCLEOTIDE SEQUENCE [LARGE SCALE GENOMIC DNA]</scope>
    <source>
        <strain evidence="9">Comreactor17</strain>
    </source>
</reference>
<sequence length="1184" mass="132804">MARKYFRSSIQELELLFRDQNDSIDILQALQEELTHRTTDRAARLRNQVIERLTALRKESSPQKETSHEPPPERPHQSQPMPRMHEEKLASRPPKPPDRPSPATESLRAKPPTEQQRPFPPVSDRPEDILSAWTALEVLSPPNYTRLEDLASGDRRRVALLNESALPWERGEKSRPNQRLYYQVVLGSIKMEPAVERLVERYADTSPEKKNPTGKAVLAIVMVNRQGQLVESPAIDISSFGWGVMCALKGELADLASWPNVEPKLVEKIEKQLLGMAAGNENEDELRKRPITRTALMAAYNALVQELELPSEWVEPPEFAIRSYTYFKDLNPPEPLLLNSFFLKDLILARELCLEGKATPNLWRYLGMDRPQPGLDLLCDTTALATAVSPRFTPLARWPGPGRHPLVLLQQAAVNSVFRETKSGGLLGINGPPGTGKTTLLRDLVAGIVAKRAEAMAKFDDPEEAFEHSGQRLKAGDGWIHLYRLNRSLCGYEMLVASSNNKAVENVSAEIPGLSAIADDAPELRYFKTLSDALHRSETWGAIAAVLGNALNRSRFKQAFWWDENSGLNNYLRAAAGSVWAVEMTDQDTGLVARRVPHIVEAEQPPSSREEALRRWKGARKRFLSALDKIQKWETRLEGLRTDVDQLPIWAQAEADAEARRDAATEKATRVDSILAIARQAEAEASRELQHANRELRAHDLTKPGFWARLFKTRTAREWLDTLDALRSKYRLLETQHTRTSTDCHRVEDELQRAVRERENIEKAWQAACAQHLQVKERLAEAQQKYGVVLVDTAFFELSHDKRHQITPWFSPDAQRLRDEVFITAMAVHRSFIDAAAKPLRHNLGALMNAFTTQMLPGAEKQALLPDLWASLFLVVPLVSTTFASVNRMLGKLPLESLGWLLVDEAGQALPQAAVGAILRSRRAIIVGDPVQIEPVVVLPDTLTNAICRRFGVDPEKYAAPMASVQTLGDAASTYRSEFQTKMGSRSVGVPLLVHRRCSEPMFGISNAVAYSGMMVSAKSPKPSPIRDVLGPSRWIHIEGSGEDKWCREEGDEVLRLLRQIAAVHVLPELYLITPFVIVADRLRQIVRDSGVLNGWVEEDPWRWTNERIGTVHTVQGREAEAVILALGAPYPAQTGARGWAGGRPNLLNVAVTRAKEVIYVIGNRELWREAGVFQELDKRLPQV</sequence>
<dbReference type="InterPro" id="IPR027417">
    <property type="entry name" value="P-loop_NTPase"/>
</dbReference>
<dbReference type="InterPro" id="IPR041677">
    <property type="entry name" value="DNA2/NAM7_AAA_11"/>
</dbReference>
<dbReference type="EMBL" id="CP047423">
    <property type="protein sequence ID" value="QPD03807.1"/>
    <property type="molecule type" value="Genomic_DNA"/>
</dbReference>
<dbReference type="KEGG" id="nkf:Nkreftii_001581"/>
<evidence type="ECO:0000259" key="8">
    <source>
        <dbReference type="SMART" id="SM00382"/>
    </source>
</evidence>
<keyword evidence="2" id="KW-0547">Nucleotide-binding</keyword>
<evidence type="ECO:0000256" key="4">
    <source>
        <dbReference type="ARBA" id="ARBA00022806"/>
    </source>
</evidence>
<evidence type="ECO:0000256" key="6">
    <source>
        <dbReference type="SAM" id="Coils"/>
    </source>
</evidence>
<accession>A0A7S8FDD4</accession>
<feature type="region of interest" description="Disordered" evidence="7">
    <location>
        <begin position="54"/>
        <end position="126"/>
    </location>
</feature>
<dbReference type="InterPro" id="IPR003593">
    <property type="entry name" value="AAA+_ATPase"/>
</dbReference>
<dbReference type="GO" id="GO:0043139">
    <property type="term" value="F:5'-3' DNA helicase activity"/>
    <property type="evidence" value="ECO:0007669"/>
    <property type="project" value="TreeGrafter"/>
</dbReference>
<dbReference type="Pfam" id="PF13086">
    <property type="entry name" value="AAA_11"/>
    <property type="match status" value="1"/>
</dbReference>
<dbReference type="Pfam" id="PF13087">
    <property type="entry name" value="AAA_12"/>
    <property type="match status" value="1"/>
</dbReference>
<evidence type="ECO:0000256" key="1">
    <source>
        <dbReference type="ARBA" id="ARBA00007913"/>
    </source>
</evidence>
<dbReference type="PANTHER" id="PTHR43788:SF8">
    <property type="entry name" value="DNA-BINDING PROTEIN SMUBP-2"/>
    <property type="match status" value="1"/>
</dbReference>